<dbReference type="NCBIfam" id="TIGR01015">
    <property type="entry name" value="hmgA"/>
    <property type="match status" value="1"/>
</dbReference>
<evidence type="ECO:0000256" key="9">
    <source>
        <dbReference type="ARBA" id="ARBA00023004"/>
    </source>
</evidence>
<evidence type="ECO:0000313" key="16">
    <source>
        <dbReference type="EMBL" id="EEH53744.1"/>
    </source>
</evidence>
<evidence type="ECO:0000256" key="13">
    <source>
        <dbReference type="SAM" id="MobiDB-lite"/>
    </source>
</evidence>
<keyword evidence="7" id="KW-0223">Dioxygenase</keyword>
<dbReference type="GO" id="GO:0006559">
    <property type="term" value="P:L-phenylalanine catabolic process"/>
    <property type="evidence" value="ECO:0007669"/>
    <property type="project" value="UniProtKB-UniPathway"/>
</dbReference>
<feature type="domain" description="Homogentisate 1,2-dioxygenase N-terminal" evidence="15">
    <location>
        <begin position="1"/>
        <end position="311"/>
    </location>
</feature>
<sequence>YLRGLGNEHASESLPGALPEGRNNPARCPYGLYAEQISGTAFTAPRSEGKNLRTWMYRKKPSVTHEPFKSIEHNAELGSKLGERVIADFAPSSRDIEATPNQLRWFPRKYPEVSKMTGNRIRSTFIGGLETVCGAGSAATKDGYAIHTYACGVDMVNDCFANADGDMLIVPEKGTLDVQTELGRLEVPPGFVCVVPRGIRFRVTLPEIPQDGEENEPDADFARGYVLEVFSGHFELPDLGLIGANGLASARDFEMPTAYCDDDDAMHRARDAGEWAIVHKFLGEFFEAKQSFSPFNVVAWHGNYVPFRYDLSKFCPMNSVSFDHADPSIFTVLTVRGGSASRPGAACADFVVFPPRVNPTADTFRPPYYHRNSQTEYMGLIRGQYEAKVDGGFLPGGGMLHSCMTPHGPDAETFARASSPRACDEAGRIGDDALAFMFECDYAPRVSKRAMRGETLDENYYKVWSSLRSYFDANDRD</sequence>
<keyword evidence="5 12" id="KW-0479">Metal-binding</keyword>
<feature type="binding site" evidence="12">
    <location>
        <position position="407"/>
    </location>
    <ligand>
        <name>Fe cation</name>
        <dbReference type="ChEBI" id="CHEBI:24875"/>
    </ligand>
</feature>
<dbReference type="InterPro" id="IPR014710">
    <property type="entry name" value="RmlC-like_jellyroll"/>
</dbReference>
<evidence type="ECO:0000259" key="14">
    <source>
        <dbReference type="Pfam" id="PF04209"/>
    </source>
</evidence>
<dbReference type="GO" id="GO:0005737">
    <property type="term" value="C:cytoplasm"/>
    <property type="evidence" value="ECO:0007669"/>
    <property type="project" value="TreeGrafter"/>
</dbReference>
<dbReference type="EMBL" id="GG663745">
    <property type="protein sequence ID" value="EEH53744.1"/>
    <property type="molecule type" value="Genomic_DNA"/>
</dbReference>
<dbReference type="OrthoDB" id="1689029at2759"/>
<dbReference type="CDD" id="cd07000">
    <property type="entry name" value="cupin_HGO_N"/>
    <property type="match status" value="1"/>
</dbReference>
<evidence type="ECO:0000256" key="6">
    <source>
        <dbReference type="ARBA" id="ARBA00022878"/>
    </source>
</evidence>
<evidence type="ECO:0000256" key="1">
    <source>
        <dbReference type="ARBA" id="ARBA00001962"/>
    </source>
</evidence>
<reference evidence="16 17" key="1">
    <citation type="journal article" date="2009" name="Science">
        <title>Green evolution and dynamic adaptations revealed by genomes of the marine picoeukaryotes Micromonas.</title>
        <authorList>
            <person name="Worden A.Z."/>
            <person name="Lee J.H."/>
            <person name="Mock T."/>
            <person name="Rouze P."/>
            <person name="Simmons M.P."/>
            <person name="Aerts A.L."/>
            <person name="Allen A.E."/>
            <person name="Cuvelier M.L."/>
            <person name="Derelle E."/>
            <person name="Everett M.V."/>
            <person name="Foulon E."/>
            <person name="Grimwood J."/>
            <person name="Gundlach H."/>
            <person name="Henrissat B."/>
            <person name="Napoli C."/>
            <person name="McDonald S.M."/>
            <person name="Parker M.S."/>
            <person name="Rombauts S."/>
            <person name="Salamov A."/>
            <person name="Von Dassow P."/>
            <person name="Badger J.H."/>
            <person name="Coutinho P.M."/>
            <person name="Demir E."/>
            <person name="Dubchak I."/>
            <person name="Gentemann C."/>
            <person name="Eikrem W."/>
            <person name="Gready J.E."/>
            <person name="John U."/>
            <person name="Lanier W."/>
            <person name="Lindquist E.A."/>
            <person name="Lucas S."/>
            <person name="Mayer K.F."/>
            <person name="Moreau H."/>
            <person name="Not F."/>
            <person name="Otillar R."/>
            <person name="Panaud O."/>
            <person name="Pangilinan J."/>
            <person name="Paulsen I."/>
            <person name="Piegu B."/>
            <person name="Poliakov A."/>
            <person name="Robbens S."/>
            <person name="Schmutz J."/>
            <person name="Toulza E."/>
            <person name="Wyss T."/>
            <person name="Zelensky A."/>
            <person name="Zhou K."/>
            <person name="Armbrust E.V."/>
            <person name="Bhattacharya D."/>
            <person name="Goodenough U.W."/>
            <person name="Van de Peer Y."/>
            <person name="Grigoriev I.V."/>
        </authorList>
    </citation>
    <scope>NUCLEOTIDE SEQUENCE [LARGE SCALE GENOMIC DNA]</scope>
    <source>
        <strain evidence="16 17">CCMP1545</strain>
    </source>
</reference>
<proteinExistence type="inferred from homology"/>
<keyword evidence="6" id="KW-0828">Tyrosine catabolism</keyword>
<dbReference type="SUPFAM" id="SSF51182">
    <property type="entry name" value="RmlC-like cupins"/>
    <property type="match status" value="1"/>
</dbReference>
<evidence type="ECO:0000256" key="12">
    <source>
        <dbReference type="PIRSR" id="PIRSR605708-2"/>
    </source>
</evidence>
<organism evidence="17">
    <name type="scientific">Micromonas pusilla (strain CCMP1545)</name>
    <name type="common">Picoplanktonic green alga</name>
    <dbReference type="NCBI Taxonomy" id="564608"/>
    <lineage>
        <taxon>Eukaryota</taxon>
        <taxon>Viridiplantae</taxon>
        <taxon>Chlorophyta</taxon>
        <taxon>Mamiellophyceae</taxon>
        <taxon>Mamiellales</taxon>
        <taxon>Mamiellaceae</taxon>
        <taxon>Micromonas</taxon>
    </lineage>
</organism>
<dbReference type="Gene3D" id="2.60.120.10">
    <property type="entry name" value="Jelly Rolls"/>
    <property type="match status" value="1"/>
</dbReference>
<dbReference type="eggNOG" id="KOG1417">
    <property type="taxonomic scope" value="Eukaryota"/>
</dbReference>
<feature type="binding site" evidence="12">
    <location>
        <position position="407"/>
    </location>
    <ligand>
        <name>homogentisate</name>
        <dbReference type="ChEBI" id="CHEBI:16169"/>
    </ligand>
</feature>
<dbReference type="PANTHER" id="PTHR11056">
    <property type="entry name" value="HOMOGENTISATE 1,2-DIOXYGENASE"/>
    <property type="match status" value="1"/>
</dbReference>
<protein>
    <recommendedName>
        <fullName evidence="4">homogentisate 1,2-dioxygenase</fullName>
        <ecNumber evidence="4">1.13.11.5</ecNumber>
    </recommendedName>
</protein>
<feature type="binding site" evidence="12">
    <location>
        <position position="370"/>
    </location>
    <ligand>
        <name>Fe cation</name>
        <dbReference type="ChEBI" id="CHEBI:24875"/>
    </ligand>
</feature>
<dbReference type="AlphaFoldDB" id="C1N255"/>
<dbReference type="GO" id="GO:0004411">
    <property type="term" value="F:homogentisate 1,2-dioxygenase activity"/>
    <property type="evidence" value="ECO:0007669"/>
    <property type="project" value="UniProtKB-EC"/>
</dbReference>
<feature type="binding site" evidence="12">
    <location>
        <position position="385"/>
    </location>
    <ligand>
        <name>homogentisate</name>
        <dbReference type="ChEBI" id="CHEBI:16169"/>
    </ligand>
</feature>
<evidence type="ECO:0000256" key="10">
    <source>
        <dbReference type="ARBA" id="ARBA00023232"/>
    </source>
</evidence>
<evidence type="ECO:0000313" key="17">
    <source>
        <dbReference type="Proteomes" id="UP000001876"/>
    </source>
</evidence>
<dbReference type="RefSeq" id="XP_003062032.1">
    <property type="nucleotide sequence ID" value="XM_003061986.1"/>
</dbReference>
<comment type="pathway">
    <text evidence="2">Amino-acid degradation; L-phenylalanine degradation; acetoacetate and fumarate from L-phenylalanine: step 4/6.</text>
</comment>
<comment type="cofactor">
    <cofactor evidence="1 12">
        <name>Fe cation</name>
        <dbReference type="ChEBI" id="CHEBI:24875"/>
    </cofactor>
</comment>
<dbReference type="InterPro" id="IPR011051">
    <property type="entry name" value="RmlC_Cupin_sf"/>
</dbReference>
<dbReference type="InterPro" id="IPR046451">
    <property type="entry name" value="HgmA_C"/>
</dbReference>
<dbReference type="FunFam" id="2.60.120.10:FF:000034">
    <property type="entry name" value="Homogentisate 1,2-dioxygenase"/>
    <property type="match status" value="1"/>
</dbReference>
<evidence type="ECO:0000256" key="8">
    <source>
        <dbReference type="ARBA" id="ARBA00023002"/>
    </source>
</evidence>
<dbReference type="EC" id="1.13.11.5" evidence="4"/>
<dbReference type="OMA" id="MLPHGPD"/>
<feature type="active site" description="Proton acceptor" evidence="11">
    <location>
        <position position="324"/>
    </location>
</feature>
<evidence type="ECO:0000256" key="5">
    <source>
        <dbReference type="ARBA" id="ARBA00022723"/>
    </source>
</evidence>
<accession>C1N255</accession>
<feature type="domain" description="Homogentisate 1,2-dioxygenase C-terminal" evidence="14">
    <location>
        <begin position="312"/>
        <end position="470"/>
    </location>
</feature>
<feature type="non-terminal residue" evidence="16">
    <location>
        <position position="1"/>
    </location>
</feature>
<dbReference type="PANTHER" id="PTHR11056:SF0">
    <property type="entry name" value="HOMOGENTISATE 1,2-DIOXYGENASE"/>
    <property type="match status" value="1"/>
</dbReference>
<gene>
    <name evidence="16" type="ORF">MICPUCDRAFT_3147</name>
</gene>
<comment type="similarity">
    <text evidence="3">Belongs to the homogentisate dioxygenase family.</text>
</comment>
<feature type="binding site" evidence="12">
    <location>
        <position position="376"/>
    </location>
    <ligand>
        <name>Fe cation</name>
        <dbReference type="ChEBI" id="CHEBI:24875"/>
    </ligand>
</feature>
<dbReference type="InterPro" id="IPR046452">
    <property type="entry name" value="HgmA_N"/>
</dbReference>
<dbReference type="GO" id="GO:0046872">
    <property type="term" value="F:metal ion binding"/>
    <property type="evidence" value="ECO:0007669"/>
    <property type="project" value="UniProtKB-KW"/>
</dbReference>
<feature type="non-terminal residue" evidence="16">
    <location>
        <position position="477"/>
    </location>
</feature>
<dbReference type="STRING" id="564608.C1N255"/>
<keyword evidence="17" id="KW-1185">Reference proteome</keyword>
<dbReference type="Pfam" id="PF04209">
    <property type="entry name" value="HgmA_C"/>
    <property type="match status" value="1"/>
</dbReference>
<evidence type="ECO:0000256" key="4">
    <source>
        <dbReference type="ARBA" id="ARBA00013127"/>
    </source>
</evidence>
<keyword evidence="10" id="KW-0585">Phenylalanine catabolism</keyword>
<dbReference type="Proteomes" id="UP000001876">
    <property type="component" value="Unassembled WGS sequence"/>
</dbReference>
<dbReference type="InterPro" id="IPR005708">
    <property type="entry name" value="Homogentis_dOase"/>
</dbReference>
<evidence type="ECO:0000259" key="15">
    <source>
        <dbReference type="Pfam" id="PF20510"/>
    </source>
</evidence>
<keyword evidence="8" id="KW-0560">Oxidoreductase</keyword>
<dbReference type="GeneID" id="9687671"/>
<feature type="region of interest" description="Disordered" evidence="13">
    <location>
        <begin position="1"/>
        <end position="22"/>
    </location>
</feature>
<dbReference type="GO" id="GO:0006572">
    <property type="term" value="P:L-tyrosine catabolic process"/>
    <property type="evidence" value="ECO:0007669"/>
    <property type="project" value="UniProtKB-KW"/>
</dbReference>
<name>C1N255_MICPC</name>
<evidence type="ECO:0000256" key="2">
    <source>
        <dbReference type="ARBA" id="ARBA00004704"/>
    </source>
</evidence>
<keyword evidence="9 12" id="KW-0408">Iron</keyword>
<dbReference type="KEGG" id="mpp:MICPUCDRAFT_3147"/>
<evidence type="ECO:0000256" key="7">
    <source>
        <dbReference type="ARBA" id="ARBA00022964"/>
    </source>
</evidence>
<dbReference type="UniPathway" id="UPA00139">
    <property type="reaction ID" value="UER00339"/>
</dbReference>
<evidence type="ECO:0000256" key="3">
    <source>
        <dbReference type="ARBA" id="ARBA00007757"/>
    </source>
</evidence>
<dbReference type="Pfam" id="PF20510">
    <property type="entry name" value="HgmA_N"/>
    <property type="match status" value="1"/>
</dbReference>
<evidence type="ECO:0000256" key="11">
    <source>
        <dbReference type="PIRSR" id="PIRSR605708-1"/>
    </source>
</evidence>